<comment type="subcellular location">
    <subcellularLocation>
        <location evidence="1">Membrane</location>
        <topology evidence="1">Multi-pass membrane protein</topology>
    </subcellularLocation>
</comment>
<dbReference type="InterPro" id="IPR013717">
    <property type="entry name" value="PIG-P"/>
</dbReference>
<dbReference type="Pfam" id="PF08510">
    <property type="entry name" value="PIG-P"/>
    <property type="match status" value="1"/>
</dbReference>
<evidence type="ECO:0000313" key="8">
    <source>
        <dbReference type="EMBL" id="KAF4670735.1"/>
    </source>
</evidence>
<keyword evidence="2 6" id="KW-0812">Transmembrane</keyword>
<keyword evidence="4 6" id="KW-0472">Membrane</keyword>
<dbReference type="PANTHER" id="PTHR46346">
    <property type="entry name" value="PHOSPHATIDYLINOSITOL N-ACETYLGLUCOSAMINYLTRANSFERASE SUBUNIT P"/>
    <property type="match status" value="1"/>
</dbReference>
<evidence type="ECO:0000256" key="1">
    <source>
        <dbReference type="ARBA" id="ARBA00004141"/>
    </source>
</evidence>
<organism evidence="8 9">
    <name type="scientific">Perkinsus olseni</name>
    <name type="common">Perkinsus atlanticus</name>
    <dbReference type="NCBI Taxonomy" id="32597"/>
    <lineage>
        <taxon>Eukaryota</taxon>
        <taxon>Sar</taxon>
        <taxon>Alveolata</taxon>
        <taxon>Perkinsozoa</taxon>
        <taxon>Perkinsea</taxon>
        <taxon>Perkinsida</taxon>
        <taxon>Perkinsidae</taxon>
        <taxon>Perkinsus</taxon>
    </lineage>
</organism>
<evidence type="ECO:0000256" key="2">
    <source>
        <dbReference type="ARBA" id="ARBA00022692"/>
    </source>
</evidence>
<dbReference type="GO" id="GO:0005783">
    <property type="term" value="C:endoplasmic reticulum"/>
    <property type="evidence" value="ECO:0007669"/>
    <property type="project" value="TreeGrafter"/>
</dbReference>
<keyword evidence="3 6" id="KW-1133">Transmembrane helix</keyword>
<comment type="caution">
    <text evidence="8">The sequence shown here is derived from an EMBL/GenBank/DDBJ whole genome shotgun (WGS) entry which is preliminary data.</text>
</comment>
<feature type="domain" description="PIG-P" evidence="7">
    <location>
        <begin position="181"/>
        <end position="295"/>
    </location>
</feature>
<protein>
    <recommendedName>
        <fullName evidence="7">PIG-P domain-containing protein</fullName>
    </recommendedName>
</protein>
<evidence type="ECO:0000256" key="3">
    <source>
        <dbReference type="ARBA" id="ARBA00022989"/>
    </source>
</evidence>
<evidence type="ECO:0000256" key="4">
    <source>
        <dbReference type="ARBA" id="ARBA00023136"/>
    </source>
</evidence>
<dbReference type="GO" id="GO:0006506">
    <property type="term" value="P:GPI anchor biosynthetic process"/>
    <property type="evidence" value="ECO:0007669"/>
    <property type="project" value="TreeGrafter"/>
</dbReference>
<evidence type="ECO:0000259" key="7">
    <source>
        <dbReference type="Pfam" id="PF08510"/>
    </source>
</evidence>
<feature type="transmembrane region" description="Helical" evidence="6">
    <location>
        <begin position="222"/>
        <end position="243"/>
    </location>
</feature>
<proteinExistence type="predicted"/>
<evidence type="ECO:0000256" key="6">
    <source>
        <dbReference type="SAM" id="Phobius"/>
    </source>
</evidence>
<feature type="region of interest" description="Disordered" evidence="5">
    <location>
        <begin position="148"/>
        <end position="177"/>
    </location>
</feature>
<name>A0A7J6MGW0_PEROL</name>
<dbReference type="PANTHER" id="PTHR46346:SF1">
    <property type="entry name" value="PHOSPHATIDYLINOSITOL N-ACETYLGLUCOSAMINYLTRANSFERASE SUBUNIT P"/>
    <property type="match status" value="1"/>
</dbReference>
<accession>A0A7J6MGW0</accession>
<evidence type="ECO:0000313" key="9">
    <source>
        <dbReference type="Proteomes" id="UP000572268"/>
    </source>
</evidence>
<dbReference type="InterPro" id="IPR052263">
    <property type="entry name" value="GPI_Anchor_Biosynth"/>
</dbReference>
<feature type="region of interest" description="Disordered" evidence="5">
    <location>
        <begin position="1"/>
        <end position="59"/>
    </location>
</feature>
<dbReference type="GO" id="GO:0016020">
    <property type="term" value="C:membrane"/>
    <property type="evidence" value="ECO:0007669"/>
    <property type="project" value="UniProtKB-SubCell"/>
</dbReference>
<gene>
    <name evidence="8" type="ORF">FOL46_000647</name>
</gene>
<dbReference type="AlphaFoldDB" id="A0A7J6MGW0"/>
<feature type="transmembrane region" description="Helical" evidence="6">
    <location>
        <begin position="183"/>
        <end position="202"/>
    </location>
</feature>
<feature type="compositionally biased region" description="Polar residues" evidence="5">
    <location>
        <begin position="157"/>
        <end position="177"/>
    </location>
</feature>
<feature type="compositionally biased region" description="Basic residues" evidence="5">
    <location>
        <begin position="1"/>
        <end position="17"/>
    </location>
</feature>
<reference evidence="8 9" key="1">
    <citation type="submission" date="2020-04" db="EMBL/GenBank/DDBJ databases">
        <title>Perkinsus olseni comparative genomics.</title>
        <authorList>
            <person name="Bogema D.R."/>
        </authorList>
    </citation>
    <scope>NUCLEOTIDE SEQUENCE [LARGE SCALE GENOMIC DNA]</scope>
    <source>
        <strain evidence="8">ATCC PRA-31</strain>
    </source>
</reference>
<evidence type="ECO:0000256" key="5">
    <source>
        <dbReference type="SAM" id="MobiDB-lite"/>
    </source>
</evidence>
<sequence length="319" mass="36292">MPKAPRKSRSAGKKKRATPFESTAMDVDAAVEVEADVQQQEQKPDFEKAAAESAADEGDMTVSNHEIFRRHTEEWKKMKVRVADLKRQRMRLPKKGNKDKKKLISQEIKKLLADLREKHDRELEDAVRGQWDCLDTAYLIRQFVSPRGNAGRRTEESPSPASSTLYQSTTAEPTSPGSKSVEVYGFVSWVACLVAGVIYLAWAFIPDKCLREMGITYYPSKWWAVVIPTIFLLIIFWTAGVVLPSLSWALAPPLTDKGLIEDPSRGDNQFVSSDTESLKFDIPTAVDIKLSEVNAWKFREFRRKRRHNHHNNEAHPLPE</sequence>
<dbReference type="EMBL" id="JABANN010000115">
    <property type="protein sequence ID" value="KAF4670735.1"/>
    <property type="molecule type" value="Genomic_DNA"/>
</dbReference>
<dbReference type="Proteomes" id="UP000572268">
    <property type="component" value="Unassembled WGS sequence"/>
</dbReference>